<organism evidence="2 3">
    <name type="scientific">Reinekea blandensis MED297</name>
    <dbReference type="NCBI Taxonomy" id="314283"/>
    <lineage>
        <taxon>Bacteria</taxon>
        <taxon>Pseudomonadati</taxon>
        <taxon>Pseudomonadota</taxon>
        <taxon>Gammaproteobacteria</taxon>
        <taxon>Oceanospirillales</taxon>
        <taxon>Saccharospirillaceae</taxon>
        <taxon>Reinekea</taxon>
    </lineage>
</organism>
<evidence type="ECO:0000313" key="2">
    <source>
        <dbReference type="EMBL" id="EAR08294.1"/>
    </source>
</evidence>
<keyword evidence="1" id="KW-0812">Transmembrane</keyword>
<keyword evidence="1" id="KW-1133">Transmembrane helix</keyword>
<feature type="transmembrane region" description="Helical" evidence="1">
    <location>
        <begin position="45"/>
        <end position="65"/>
    </location>
</feature>
<dbReference type="EMBL" id="AAOE01000022">
    <property type="protein sequence ID" value="EAR08294.1"/>
    <property type="molecule type" value="Genomic_DNA"/>
</dbReference>
<keyword evidence="3" id="KW-1185">Reference proteome</keyword>
<evidence type="ECO:0000313" key="3">
    <source>
        <dbReference type="Proteomes" id="UP000005953"/>
    </source>
</evidence>
<feature type="transmembrane region" description="Helical" evidence="1">
    <location>
        <begin position="20"/>
        <end position="38"/>
    </location>
</feature>
<evidence type="ECO:0000256" key="1">
    <source>
        <dbReference type="SAM" id="Phobius"/>
    </source>
</evidence>
<comment type="caution">
    <text evidence="2">The sequence shown here is derived from an EMBL/GenBank/DDBJ whole genome shotgun (WGS) entry which is preliminary data.</text>
</comment>
<gene>
    <name evidence="2" type="ORF">MED297_09146</name>
</gene>
<dbReference type="Proteomes" id="UP000005953">
    <property type="component" value="Unassembled WGS sequence"/>
</dbReference>
<name>A4BHN9_9GAMM</name>
<sequence length="75" mass="8225">MKGFFVLSPDEESMMKFVNWVILITIIVSALGLALGVAVPETRNYVASIGMTFAVVAGFMIYSYQAKDDNNDPES</sequence>
<reference evidence="2 3" key="1">
    <citation type="submission" date="2006-02" db="EMBL/GenBank/DDBJ databases">
        <authorList>
            <person name="Pinhassi J."/>
            <person name="Pedros-Alio C."/>
            <person name="Ferriera S."/>
            <person name="Johnson J."/>
            <person name="Kravitz S."/>
            <person name="Halpern A."/>
            <person name="Remington K."/>
            <person name="Beeson K."/>
            <person name="Tran B."/>
            <person name="Rogers Y.-H."/>
            <person name="Friedman R."/>
            <person name="Venter J.C."/>
        </authorList>
    </citation>
    <scope>NUCLEOTIDE SEQUENCE [LARGE SCALE GENOMIC DNA]</scope>
    <source>
        <strain evidence="2 3">MED297</strain>
    </source>
</reference>
<proteinExistence type="predicted"/>
<dbReference type="HOGENOM" id="CLU_2668465_0_0_6"/>
<keyword evidence="1" id="KW-0472">Membrane</keyword>
<dbReference type="AlphaFoldDB" id="A4BHN9"/>
<protein>
    <submittedName>
        <fullName evidence="2">Uncharacterized protein</fullName>
    </submittedName>
</protein>
<accession>A4BHN9</accession>